<dbReference type="SMART" id="SM00448">
    <property type="entry name" value="REC"/>
    <property type="match status" value="1"/>
</dbReference>
<dbReference type="InterPro" id="IPR001789">
    <property type="entry name" value="Sig_transdc_resp-reg_receiver"/>
</dbReference>
<proteinExistence type="predicted"/>
<dbReference type="InterPro" id="IPR037522">
    <property type="entry name" value="HD_GYP_dom"/>
</dbReference>
<dbReference type="InterPro" id="IPR011006">
    <property type="entry name" value="CheY-like_superfamily"/>
</dbReference>
<dbReference type="Pfam" id="PF00072">
    <property type="entry name" value="Response_reg"/>
    <property type="match status" value="1"/>
</dbReference>
<dbReference type="InterPro" id="IPR003607">
    <property type="entry name" value="HD/PDEase_dom"/>
</dbReference>
<dbReference type="PROSITE" id="PS50110">
    <property type="entry name" value="RESPONSE_REGULATORY"/>
    <property type="match status" value="1"/>
</dbReference>
<keyword evidence="5" id="KW-1185">Reference proteome</keyword>
<evidence type="ECO:0000313" key="4">
    <source>
        <dbReference type="EMBL" id="TGU70268.1"/>
    </source>
</evidence>
<name>A0A4S1CAE3_9BACT</name>
<dbReference type="AlphaFoldDB" id="A0A4S1CAE3"/>
<accession>A0A4S1CAE3</accession>
<dbReference type="Pfam" id="PF13487">
    <property type="entry name" value="HD_5"/>
    <property type="match status" value="1"/>
</dbReference>
<evidence type="ECO:0000259" key="2">
    <source>
        <dbReference type="PROSITE" id="PS50110"/>
    </source>
</evidence>
<dbReference type="PANTHER" id="PTHR45228:SF5">
    <property type="entry name" value="CYCLIC DI-GMP PHOSPHODIESTERASE VC_1348-RELATED"/>
    <property type="match status" value="1"/>
</dbReference>
<dbReference type="SMART" id="SM00471">
    <property type="entry name" value="HDc"/>
    <property type="match status" value="1"/>
</dbReference>
<reference evidence="4 5" key="1">
    <citation type="submission" date="2019-04" db="EMBL/GenBank/DDBJ databases">
        <title>Geobacter oryzae sp. nov., ferric-reducing bacteria isolated from paddy soil.</title>
        <authorList>
            <person name="Xu Z."/>
            <person name="Masuda Y."/>
            <person name="Itoh H."/>
            <person name="Senoo K."/>
        </authorList>
    </citation>
    <scope>NUCLEOTIDE SEQUENCE [LARGE SCALE GENOMIC DNA]</scope>
    <source>
        <strain evidence="4 5">Red111</strain>
    </source>
</reference>
<evidence type="ECO:0000313" key="5">
    <source>
        <dbReference type="Proteomes" id="UP000306416"/>
    </source>
</evidence>
<feature type="modified residue" description="4-aspartylphosphate" evidence="1">
    <location>
        <position position="380"/>
    </location>
</feature>
<evidence type="ECO:0000259" key="3">
    <source>
        <dbReference type="PROSITE" id="PS51832"/>
    </source>
</evidence>
<dbReference type="PANTHER" id="PTHR45228">
    <property type="entry name" value="CYCLIC DI-GMP PHOSPHODIESTERASE TM_0186-RELATED"/>
    <property type="match status" value="1"/>
</dbReference>
<dbReference type="InterPro" id="IPR052020">
    <property type="entry name" value="Cyclic_di-GMP/3'3'-cGAMP_PDE"/>
</dbReference>
<protein>
    <submittedName>
        <fullName evidence="4">Response regulator</fullName>
    </submittedName>
</protein>
<organism evidence="4 5">
    <name type="scientific">Geomonas terrae</name>
    <dbReference type="NCBI Taxonomy" id="2562681"/>
    <lineage>
        <taxon>Bacteria</taxon>
        <taxon>Pseudomonadati</taxon>
        <taxon>Thermodesulfobacteriota</taxon>
        <taxon>Desulfuromonadia</taxon>
        <taxon>Geobacterales</taxon>
        <taxon>Geobacteraceae</taxon>
        <taxon>Geomonas</taxon>
    </lineage>
</organism>
<sequence length="473" mass="52373">MHEETHVFIPVPTSQERQKTAKDHPMRMLEAENLRLLRELERHRRDKRHACEVAVDLLTSIAEARDRETGRHVKRVQDYTLALGNALKLDSPYASLLSRQWIERLVRVVPLHDIGKIGIPDRILLKPASLNLEEFEVMKTHTRIGRDIIAAADRDSGEACCNPEESALVFQMAADIALWHHERWDGLGYPDGLAGEAIPLAARIVSVADVFDALTTSRVYKKAFSWKRASAYIVSMSGVRFDPYVVAAFTRLLPQFETIAQGHDGVNLPEASTIGTTRQTTGTAPRNGAGCPNAAGATTCTTQGMETIDGPLSRTITQSDTEEGTMRALIVDDDELDRKLLERVLKPFCHVDCAATGEEALQKFVTALGEQTPYGLVCLDYNLPGISGARTAQLIRQEEGKTGCFPATTVCALSGAPEAPGEFYIRLGDDPHFFLNQKPYNRTNLMRAVSFGLRRWGVKSDSRDYCVEQAIGQ</sequence>
<dbReference type="Gene3D" id="1.10.3210.10">
    <property type="entry name" value="Hypothetical protein af1432"/>
    <property type="match status" value="1"/>
</dbReference>
<evidence type="ECO:0000256" key="1">
    <source>
        <dbReference type="PROSITE-ProRule" id="PRU00169"/>
    </source>
</evidence>
<dbReference type="GO" id="GO:0000160">
    <property type="term" value="P:phosphorelay signal transduction system"/>
    <property type="evidence" value="ECO:0007669"/>
    <property type="project" value="InterPro"/>
</dbReference>
<gene>
    <name evidence="4" type="ORF">E4633_18905</name>
</gene>
<dbReference type="PROSITE" id="PS51832">
    <property type="entry name" value="HD_GYP"/>
    <property type="match status" value="1"/>
</dbReference>
<dbReference type="CDD" id="cd00077">
    <property type="entry name" value="HDc"/>
    <property type="match status" value="1"/>
</dbReference>
<dbReference type="SUPFAM" id="SSF109604">
    <property type="entry name" value="HD-domain/PDEase-like"/>
    <property type="match status" value="1"/>
</dbReference>
<dbReference type="SUPFAM" id="SSF52172">
    <property type="entry name" value="CheY-like"/>
    <property type="match status" value="1"/>
</dbReference>
<feature type="domain" description="HD-GYP" evidence="3">
    <location>
        <begin position="47"/>
        <end position="265"/>
    </location>
</feature>
<dbReference type="CDD" id="cd17546">
    <property type="entry name" value="REC_hyHK_CKI1_RcsC-like"/>
    <property type="match status" value="1"/>
</dbReference>
<keyword evidence="1" id="KW-0597">Phosphoprotein</keyword>
<dbReference type="Proteomes" id="UP000306416">
    <property type="component" value="Unassembled WGS sequence"/>
</dbReference>
<dbReference type="Gene3D" id="3.40.50.2300">
    <property type="match status" value="1"/>
</dbReference>
<dbReference type="EMBL" id="SRSC01000005">
    <property type="protein sequence ID" value="TGU70268.1"/>
    <property type="molecule type" value="Genomic_DNA"/>
</dbReference>
<feature type="domain" description="Response regulatory" evidence="2">
    <location>
        <begin position="327"/>
        <end position="453"/>
    </location>
</feature>
<comment type="caution">
    <text evidence="4">The sequence shown here is derived from an EMBL/GenBank/DDBJ whole genome shotgun (WGS) entry which is preliminary data.</text>
</comment>